<dbReference type="InterPro" id="IPR010982">
    <property type="entry name" value="Lambda_DNA-bd_dom_sf"/>
</dbReference>
<dbReference type="GO" id="GO:0003677">
    <property type="term" value="F:DNA binding"/>
    <property type="evidence" value="ECO:0007669"/>
    <property type="project" value="InterPro"/>
</dbReference>
<evidence type="ECO:0000259" key="1">
    <source>
        <dbReference type="PROSITE" id="PS50943"/>
    </source>
</evidence>
<name>A0A849C7U6_9NOCA</name>
<accession>A0A849C7U6</accession>
<sequence>MGEFQVDEDRYVGQQVRVLRRRRGWSQQMLADRTGLDLSRGAIAKYENGERPVDSRRTLLALASALGVTVGDLTGHEQEKLDPATAEFHMVVPEIETVLWTQGNVTDTRPPHSLDELLALTRTATKIRNDCDYATLGPMLVPMLTDAYRHVRDCDGTSVERAWDAFGTVAYGVASALRARGYHALAWTAAQEAERAARHVGEPAPLAAAAFSQGQIMLSRPGALPAALATTMGTAEKIAADVRTVGDIETYGMLHLQASMVAATMGGDPEPHLVEAAEQASRLDSAPSSTSASRNDSFGAANVGLWRMSAAMERREPGEVLALAPELRPNDLPNEGRRAQYFVEIGRALAMQRNYQDSLHMLLRAEHAAPQHVRNMTAVREIVGHMMRKARKDLTTGELGKFAHRVGVVPS</sequence>
<dbReference type="SUPFAM" id="SSF47413">
    <property type="entry name" value="lambda repressor-like DNA-binding domains"/>
    <property type="match status" value="1"/>
</dbReference>
<gene>
    <name evidence="2" type="ORF">HLB23_33675</name>
</gene>
<dbReference type="Proteomes" id="UP000586827">
    <property type="component" value="Unassembled WGS sequence"/>
</dbReference>
<dbReference type="CDD" id="cd00093">
    <property type="entry name" value="HTH_XRE"/>
    <property type="match status" value="1"/>
</dbReference>
<proteinExistence type="predicted"/>
<comment type="caution">
    <text evidence="2">The sequence shown here is derived from an EMBL/GenBank/DDBJ whole genome shotgun (WGS) entry which is preliminary data.</text>
</comment>
<evidence type="ECO:0000313" key="2">
    <source>
        <dbReference type="EMBL" id="NNH74744.1"/>
    </source>
</evidence>
<dbReference type="Pfam" id="PF13560">
    <property type="entry name" value="HTH_31"/>
    <property type="match status" value="1"/>
</dbReference>
<feature type="domain" description="HTH cro/C1-type" evidence="1">
    <location>
        <begin position="16"/>
        <end position="73"/>
    </location>
</feature>
<dbReference type="PROSITE" id="PS50943">
    <property type="entry name" value="HTH_CROC1"/>
    <property type="match status" value="1"/>
</dbReference>
<dbReference type="SMART" id="SM00530">
    <property type="entry name" value="HTH_XRE"/>
    <property type="match status" value="1"/>
</dbReference>
<protein>
    <submittedName>
        <fullName evidence="2">Helix-turn-helix transcriptional regulator</fullName>
    </submittedName>
</protein>
<keyword evidence="3" id="KW-1185">Reference proteome</keyword>
<organism evidence="2 3">
    <name type="scientific">Nocardia uniformis</name>
    <dbReference type="NCBI Taxonomy" id="53432"/>
    <lineage>
        <taxon>Bacteria</taxon>
        <taxon>Bacillati</taxon>
        <taxon>Actinomycetota</taxon>
        <taxon>Actinomycetes</taxon>
        <taxon>Mycobacteriales</taxon>
        <taxon>Nocardiaceae</taxon>
        <taxon>Nocardia</taxon>
    </lineage>
</organism>
<reference evidence="2 3" key="1">
    <citation type="submission" date="2020-05" db="EMBL/GenBank/DDBJ databases">
        <title>MicrobeNet Type strains.</title>
        <authorList>
            <person name="Nicholson A.C."/>
        </authorList>
    </citation>
    <scope>NUCLEOTIDE SEQUENCE [LARGE SCALE GENOMIC DNA]</scope>
    <source>
        <strain evidence="2 3">JCM 3224</strain>
    </source>
</reference>
<dbReference type="EMBL" id="JABELX010000016">
    <property type="protein sequence ID" value="NNH74744.1"/>
    <property type="molecule type" value="Genomic_DNA"/>
</dbReference>
<dbReference type="InterPro" id="IPR001387">
    <property type="entry name" value="Cro/C1-type_HTH"/>
</dbReference>
<dbReference type="AlphaFoldDB" id="A0A849C7U6"/>
<dbReference type="Gene3D" id="1.10.260.40">
    <property type="entry name" value="lambda repressor-like DNA-binding domains"/>
    <property type="match status" value="1"/>
</dbReference>
<evidence type="ECO:0000313" key="3">
    <source>
        <dbReference type="Proteomes" id="UP000586827"/>
    </source>
</evidence>
<dbReference type="RefSeq" id="WP_169815199.1">
    <property type="nucleotide sequence ID" value="NZ_JABELX010000016.1"/>
</dbReference>